<dbReference type="AlphaFoldDB" id="A0A3A4NDF2"/>
<protein>
    <submittedName>
        <fullName evidence="5">Alpha-glucosidase</fullName>
    </submittedName>
</protein>
<dbReference type="InterPro" id="IPR017853">
    <property type="entry name" value="GH"/>
</dbReference>
<name>A0A3A4NDF2_ABYX5</name>
<keyword evidence="3" id="KW-0326">Glycosidase</keyword>
<evidence type="ECO:0000313" key="6">
    <source>
        <dbReference type="Proteomes" id="UP000265882"/>
    </source>
</evidence>
<dbReference type="CDD" id="cd11333">
    <property type="entry name" value="AmyAc_SI_OligoGlu_DGase"/>
    <property type="match status" value="1"/>
</dbReference>
<dbReference type="PANTHER" id="PTHR10357">
    <property type="entry name" value="ALPHA-AMYLASE FAMILY MEMBER"/>
    <property type="match status" value="1"/>
</dbReference>
<evidence type="ECO:0000256" key="3">
    <source>
        <dbReference type="ARBA" id="ARBA00023295"/>
    </source>
</evidence>
<dbReference type="Gene3D" id="3.20.20.80">
    <property type="entry name" value="Glycosidases"/>
    <property type="match status" value="2"/>
</dbReference>
<feature type="domain" description="Glycosyl hydrolase family 13 catalytic" evidence="4">
    <location>
        <begin position="13"/>
        <end position="450"/>
    </location>
</feature>
<dbReference type="SMART" id="SM00642">
    <property type="entry name" value="Aamy"/>
    <property type="match status" value="1"/>
</dbReference>
<dbReference type="PANTHER" id="PTHR10357:SF179">
    <property type="entry name" value="NEUTRAL AND BASIC AMINO ACID TRANSPORT PROTEIN RBAT"/>
    <property type="match status" value="1"/>
</dbReference>
<dbReference type="Proteomes" id="UP000265882">
    <property type="component" value="Unassembled WGS sequence"/>
</dbReference>
<sequence>MNADWWKKAVVYQIYPRSFLDTDADGIGNLNGITEKLDYLNDGTPNSLGIDAIWLNPFYPSPQCDFGYDVMDYYNVDPQYGAIEDFDRLLAEAHKRSIKIIMDVVPGHTSHLHPWFIESRSSKRSPKRDWYIWKPPRAFRGYPNNWLGVFGGRAWDYDGKTREYYYHNSLPEQPDLNWRNPEMAKAFLSAMAFWLDKGVDGFRIDVINYTMKDQQFRNNPLCLGRRPYDMQRHIYDKDRPDAVEVANKMRALTDKYPNKMLVGEVYIDNPDEAARYLGENGDGLHMAFNFSFMFSRFRAEIFKKKVETWERAIGDRGWPAYFLSNHDYVRHISRYAKGKWTEARARVAAAMLLTLRGTPFVYQGEEIGMRNLWLWKHEVLDPIGRKYWPVHPGRDGERTPMQWNSEKYAGFSTEDPWLRVHPNHKTVNVALEEKDPTSLLNFYKKLIRLRKENPALQMGDYKSFEGVPEGIFAYLREGGGQKILIALNFTQKPLQFSVGKGGIGRVLLSPLETVNADIKPSQIKLPPCGILIAEL</sequence>
<evidence type="ECO:0000259" key="4">
    <source>
        <dbReference type="SMART" id="SM00642"/>
    </source>
</evidence>
<dbReference type="FunFam" id="3.90.400.10:FF:000002">
    <property type="entry name" value="Sucrose isomerase"/>
    <property type="match status" value="1"/>
</dbReference>
<proteinExistence type="inferred from homology"/>
<dbReference type="SUPFAM" id="SSF51011">
    <property type="entry name" value="Glycosyl hydrolase domain"/>
    <property type="match status" value="1"/>
</dbReference>
<dbReference type="InterPro" id="IPR045857">
    <property type="entry name" value="O16G_dom_2"/>
</dbReference>
<gene>
    <name evidence="5" type="ORF">C4520_18045</name>
</gene>
<dbReference type="Gene3D" id="3.90.400.10">
    <property type="entry name" value="Oligo-1,6-glucosidase, Domain 2"/>
    <property type="match status" value="1"/>
</dbReference>
<comment type="similarity">
    <text evidence="1">Belongs to the glycosyl hydrolase 13 family.</text>
</comment>
<reference evidence="5 6" key="1">
    <citation type="journal article" date="2017" name="ISME J.">
        <title>Energy and carbon metabolisms in a deep terrestrial subsurface fluid microbial community.</title>
        <authorList>
            <person name="Momper L."/>
            <person name="Jungbluth S.P."/>
            <person name="Lee M.D."/>
            <person name="Amend J.P."/>
        </authorList>
    </citation>
    <scope>NUCLEOTIDE SEQUENCE [LARGE SCALE GENOMIC DNA]</scope>
    <source>
        <strain evidence="5">SURF_5</strain>
    </source>
</reference>
<dbReference type="EMBL" id="QZKU01000124">
    <property type="protein sequence ID" value="RJP16685.1"/>
    <property type="molecule type" value="Genomic_DNA"/>
</dbReference>
<dbReference type="Gene3D" id="2.60.40.1180">
    <property type="entry name" value="Golgi alpha-mannosidase II"/>
    <property type="match status" value="1"/>
</dbReference>
<accession>A0A3A4NDF2</accession>
<organism evidence="5 6">
    <name type="scientific">Abyssobacteria bacterium (strain SURF_5)</name>
    <dbReference type="NCBI Taxonomy" id="2093360"/>
    <lineage>
        <taxon>Bacteria</taxon>
        <taxon>Pseudomonadati</taxon>
        <taxon>Candidatus Hydrogenedentota</taxon>
        <taxon>Candidatus Abyssobacteria</taxon>
    </lineage>
</organism>
<dbReference type="SUPFAM" id="SSF51445">
    <property type="entry name" value="(Trans)glycosidases"/>
    <property type="match status" value="1"/>
</dbReference>
<dbReference type="Pfam" id="PF00128">
    <property type="entry name" value="Alpha-amylase"/>
    <property type="match status" value="1"/>
</dbReference>
<evidence type="ECO:0000256" key="2">
    <source>
        <dbReference type="ARBA" id="ARBA00022801"/>
    </source>
</evidence>
<evidence type="ECO:0000313" key="5">
    <source>
        <dbReference type="EMBL" id="RJP16685.1"/>
    </source>
</evidence>
<keyword evidence="2" id="KW-0378">Hydrolase</keyword>
<dbReference type="GO" id="GO:0009313">
    <property type="term" value="P:oligosaccharide catabolic process"/>
    <property type="evidence" value="ECO:0007669"/>
    <property type="project" value="TreeGrafter"/>
</dbReference>
<dbReference type="InterPro" id="IPR006047">
    <property type="entry name" value="GH13_cat_dom"/>
</dbReference>
<dbReference type="InterPro" id="IPR013780">
    <property type="entry name" value="Glyco_hydro_b"/>
</dbReference>
<comment type="caution">
    <text evidence="5">The sequence shown here is derived from an EMBL/GenBank/DDBJ whole genome shotgun (WGS) entry which is preliminary data.</text>
</comment>
<evidence type="ECO:0000256" key="1">
    <source>
        <dbReference type="ARBA" id="ARBA00008061"/>
    </source>
</evidence>
<dbReference type="GO" id="GO:0004556">
    <property type="term" value="F:alpha-amylase activity"/>
    <property type="evidence" value="ECO:0007669"/>
    <property type="project" value="TreeGrafter"/>
</dbReference>